<dbReference type="EMBL" id="CYGY02000083">
    <property type="protein sequence ID" value="SIT50441.1"/>
    <property type="molecule type" value="Genomic_DNA"/>
</dbReference>
<evidence type="ECO:0000313" key="2">
    <source>
        <dbReference type="Proteomes" id="UP000195569"/>
    </source>
</evidence>
<protein>
    <recommendedName>
        <fullName evidence="3">DUF2635 domain-containing protein</fullName>
    </recommendedName>
</protein>
<keyword evidence="2" id="KW-1185">Reference proteome</keyword>
<dbReference type="OrthoDB" id="8689507at2"/>
<organism evidence="1 2">
    <name type="scientific">Paraburkholderia piptadeniae</name>
    <dbReference type="NCBI Taxonomy" id="1701573"/>
    <lineage>
        <taxon>Bacteria</taxon>
        <taxon>Pseudomonadati</taxon>
        <taxon>Pseudomonadota</taxon>
        <taxon>Betaproteobacteria</taxon>
        <taxon>Burkholderiales</taxon>
        <taxon>Burkholderiaceae</taxon>
        <taxon>Paraburkholderia</taxon>
    </lineage>
</organism>
<comment type="caution">
    <text evidence="1">The sequence shown here is derived from an EMBL/GenBank/DDBJ whole genome shotgun (WGS) entry which is preliminary data.</text>
</comment>
<dbReference type="Pfam" id="PF10948">
    <property type="entry name" value="DUF2635"/>
    <property type="match status" value="1"/>
</dbReference>
<proteinExistence type="predicted"/>
<dbReference type="AlphaFoldDB" id="A0A1N7SSK1"/>
<evidence type="ECO:0000313" key="1">
    <source>
        <dbReference type="EMBL" id="SIT50441.1"/>
    </source>
</evidence>
<name>A0A1N7SSK1_9BURK</name>
<dbReference type="InterPro" id="IPR024400">
    <property type="entry name" value="DUF2635"/>
</dbReference>
<accession>A0A1N7SSK1</accession>
<sequence>MKVKPAPGLKVRDPVLKDYLPDEGREVGDFDLYYIRRLRDGDVVLVDEAASVADTKDVE</sequence>
<reference evidence="1" key="1">
    <citation type="submission" date="2016-12" db="EMBL/GenBank/DDBJ databases">
        <authorList>
            <person name="Moulin L."/>
        </authorList>
    </citation>
    <scope>NUCLEOTIDE SEQUENCE [LARGE SCALE GENOMIC DNA]</scope>
    <source>
        <strain evidence="1">STM 7183</strain>
    </source>
</reference>
<dbReference type="Proteomes" id="UP000195569">
    <property type="component" value="Unassembled WGS sequence"/>
</dbReference>
<dbReference type="RefSeq" id="WP_087739141.1">
    <property type="nucleotide sequence ID" value="NZ_CYGY02000083.1"/>
</dbReference>
<gene>
    <name evidence="1" type="ORF">BN2476_830012</name>
</gene>
<evidence type="ECO:0008006" key="3">
    <source>
        <dbReference type="Google" id="ProtNLM"/>
    </source>
</evidence>